<proteinExistence type="predicted"/>
<dbReference type="Proteomes" id="UP000075243">
    <property type="component" value="Unassembled WGS sequence"/>
</dbReference>
<dbReference type="Gramene" id="C.cajan_43078.t">
    <property type="protein sequence ID" value="C.cajan_43078.t.cds1"/>
    <property type="gene ID" value="C.cajan_43078"/>
</dbReference>
<gene>
    <name evidence="2" type="ORF">KK1_046062</name>
</gene>
<evidence type="ECO:0000256" key="1">
    <source>
        <dbReference type="SAM" id="MobiDB-lite"/>
    </source>
</evidence>
<dbReference type="EMBL" id="KQ484986">
    <property type="protein sequence ID" value="KYP33115.1"/>
    <property type="molecule type" value="Genomic_DNA"/>
</dbReference>
<feature type="region of interest" description="Disordered" evidence="1">
    <location>
        <begin position="1"/>
        <end position="23"/>
    </location>
</feature>
<reference evidence="2" key="1">
    <citation type="journal article" date="2012" name="Nat. Biotechnol.">
        <title>Draft genome sequence of pigeonpea (Cajanus cajan), an orphan legume crop of resource-poor farmers.</title>
        <authorList>
            <person name="Varshney R.K."/>
            <person name="Chen W."/>
            <person name="Li Y."/>
            <person name="Bharti A.K."/>
            <person name="Saxena R.K."/>
            <person name="Schlueter J.A."/>
            <person name="Donoghue M.T."/>
            <person name="Azam S."/>
            <person name="Fan G."/>
            <person name="Whaley A.M."/>
            <person name="Farmer A.D."/>
            <person name="Sheridan J."/>
            <person name="Iwata A."/>
            <person name="Tuteja R."/>
            <person name="Penmetsa R.V."/>
            <person name="Wu W."/>
            <person name="Upadhyaya H.D."/>
            <person name="Yang S.P."/>
            <person name="Shah T."/>
            <person name="Saxena K.B."/>
            <person name="Michael T."/>
            <person name="McCombie W.R."/>
            <person name="Yang B."/>
            <person name="Zhang G."/>
            <person name="Yang H."/>
            <person name="Wang J."/>
            <person name="Spillane C."/>
            <person name="Cook D.R."/>
            <person name="May G.D."/>
            <person name="Xu X."/>
            <person name="Jackson S.A."/>
        </authorList>
    </citation>
    <scope>NUCLEOTIDE SEQUENCE [LARGE SCALE GENOMIC DNA]</scope>
</reference>
<sequence length="105" mass="11918">MKIGLQNQTKERPQLPPKMCKRGELSNGHKHDCLAMSSWARLANTYSYRPSLVQGAHGGFLVPKMLQGNKEVLRRALTPPTTRRIGFRWLNFRPTPSRLSNMSTA</sequence>
<dbReference type="AlphaFoldDB" id="A0A151QS79"/>
<keyword evidence="3" id="KW-1185">Reference proteome</keyword>
<name>A0A151QS79_CAJCA</name>
<evidence type="ECO:0000313" key="2">
    <source>
        <dbReference type="EMBL" id="KYP33115.1"/>
    </source>
</evidence>
<accession>A0A151QS79</accession>
<organism evidence="2 3">
    <name type="scientific">Cajanus cajan</name>
    <name type="common">Pigeon pea</name>
    <name type="synonym">Cajanus indicus</name>
    <dbReference type="NCBI Taxonomy" id="3821"/>
    <lineage>
        <taxon>Eukaryota</taxon>
        <taxon>Viridiplantae</taxon>
        <taxon>Streptophyta</taxon>
        <taxon>Embryophyta</taxon>
        <taxon>Tracheophyta</taxon>
        <taxon>Spermatophyta</taxon>
        <taxon>Magnoliopsida</taxon>
        <taxon>eudicotyledons</taxon>
        <taxon>Gunneridae</taxon>
        <taxon>Pentapetalae</taxon>
        <taxon>rosids</taxon>
        <taxon>fabids</taxon>
        <taxon>Fabales</taxon>
        <taxon>Fabaceae</taxon>
        <taxon>Papilionoideae</taxon>
        <taxon>50 kb inversion clade</taxon>
        <taxon>NPAAA clade</taxon>
        <taxon>indigoferoid/millettioid clade</taxon>
        <taxon>Phaseoleae</taxon>
        <taxon>Cajanus</taxon>
    </lineage>
</organism>
<protein>
    <submittedName>
        <fullName evidence="2">Uncharacterized protein</fullName>
    </submittedName>
</protein>
<evidence type="ECO:0000313" key="3">
    <source>
        <dbReference type="Proteomes" id="UP000075243"/>
    </source>
</evidence>